<dbReference type="EC" id="5.2.1.8" evidence="2"/>
<dbReference type="InterPro" id="IPR000297">
    <property type="entry name" value="PPIase_PpiC"/>
</dbReference>
<comment type="catalytic activity">
    <reaction evidence="1">
        <text>[protein]-peptidylproline (omega=180) = [protein]-peptidylproline (omega=0)</text>
        <dbReference type="Rhea" id="RHEA:16237"/>
        <dbReference type="Rhea" id="RHEA-COMP:10747"/>
        <dbReference type="Rhea" id="RHEA-COMP:10748"/>
        <dbReference type="ChEBI" id="CHEBI:83833"/>
        <dbReference type="ChEBI" id="CHEBI:83834"/>
        <dbReference type="EC" id="5.2.1.8"/>
    </reaction>
</comment>
<keyword evidence="3" id="KW-0732">Signal</keyword>
<feature type="region of interest" description="Disordered" evidence="7">
    <location>
        <begin position="41"/>
        <end position="68"/>
    </location>
</feature>
<dbReference type="GO" id="GO:0003755">
    <property type="term" value="F:peptidyl-prolyl cis-trans isomerase activity"/>
    <property type="evidence" value="ECO:0007669"/>
    <property type="project" value="UniProtKB-KW"/>
</dbReference>
<evidence type="ECO:0000256" key="1">
    <source>
        <dbReference type="ARBA" id="ARBA00000971"/>
    </source>
</evidence>
<feature type="domain" description="PpiC" evidence="8">
    <location>
        <begin position="190"/>
        <end position="281"/>
    </location>
</feature>
<dbReference type="Pfam" id="PF13624">
    <property type="entry name" value="SurA_N_3"/>
    <property type="match status" value="1"/>
</dbReference>
<keyword evidence="5 6" id="KW-0413">Isomerase</keyword>
<evidence type="ECO:0000256" key="5">
    <source>
        <dbReference type="ARBA" id="ARBA00023235"/>
    </source>
</evidence>
<dbReference type="PROSITE" id="PS50198">
    <property type="entry name" value="PPIC_PPIASE_2"/>
    <property type="match status" value="2"/>
</dbReference>
<dbReference type="SUPFAM" id="SSF109998">
    <property type="entry name" value="Triger factor/SurA peptide-binding domain-like"/>
    <property type="match status" value="2"/>
</dbReference>
<dbReference type="PANTHER" id="PTHR47245:SF1">
    <property type="entry name" value="FOLDASE PROTEIN PRSA"/>
    <property type="match status" value="1"/>
</dbReference>
<keyword evidence="4 6" id="KW-0697">Rotamase</keyword>
<dbReference type="KEGG" id="pnd:Pla175_41260"/>
<name>A0A518DGV7_9BACT</name>
<keyword evidence="10" id="KW-1185">Reference proteome</keyword>
<feature type="compositionally biased region" description="Polar residues" evidence="7">
    <location>
        <begin position="608"/>
        <end position="617"/>
    </location>
</feature>
<dbReference type="AlphaFoldDB" id="A0A518DGV7"/>
<dbReference type="RefSeq" id="WP_145289767.1">
    <property type="nucleotide sequence ID" value="NZ_CP036291.1"/>
</dbReference>
<reference evidence="9 10" key="1">
    <citation type="submission" date="2019-02" db="EMBL/GenBank/DDBJ databases">
        <title>Deep-cultivation of Planctomycetes and their phenomic and genomic characterization uncovers novel biology.</title>
        <authorList>
            <person name="Wiegand S."/>
            <person name="Jogler M."/>
            <person name="Boedeker C."/>
            <person name="Pinto D."/>
            <person name="Vollmers J."/>
            <person name="Rivas-Marin E."/>
            <person name="Kohn T."/>
            <person name="Peeters S.H."/>
            <person name="Heuer A."/>
            <person name="Rast P."/>
            <person name="Oberbeckmann S."/>
            <person name="Bunk B."/>
            <person name="Jeske O."/>
            <person name="Meyerdierks A."/>
            <person name="Storesund J.E."/>
            <person name="Kallscheuer N."/>
            <person name="Luecker S."/>
            <person name="Lage O.M."/>
            <person name="Pohl T."/>
            <person name="Merkel B.J."/>
            <person name="Hornburger P."/>
            <person name="Mueller R.-W."/>
            <person name="Bruemmer F."/>
            <person name="Labrenz M."/>
            <person name="Spormann A.M."/>
            <person name="Op den Camp H."/>
            <person name="Overmann J."/>
            <person name="Amann R."/>
            <person name="Jetten M.S.M."/>
            <person name="Mascher T."/>
            <person name="Medema M.H."/>
            <person name="Devos D.P."/>
            <person name="Kaster A.-K."/>
            <person name="Ovreas L."/>
            <person name="Rohde M."/>
            <person name="Galperin M.Y."/>
            <person name="Jogler C."/>
        </authorList>
    </citation>
    <scope>NUCLEOTIDE SEQUENCE [LARGE SCALE GENOMIC DNA]</scope>
    <source>
        <strain evidence="9 10">Pla175</strain>
    </source>
</reference>
<dbReference type="Gene3D" id="1.10.4030.10">
    <property type="entry name" value="Porin chaperone SurA, peptide-binding domain"/>
    <property type="match status" value="1"/>
</dbReference>
<sequence>MARKDAGPSVNHGPNRWALAAIFTAVVLSLIAFRRLAGDAQAEAQTPTTRQQAADSQRALPRPGHPQHDVMAIVNGQDISRQALAQACVERHGEEVLESLVNKRLIQHHCHNRGINVTDAEIDVEVTRMAERFKITREQWIELLKNERNITAEEYKRDILWPTLALRKLAAKDLEVSQAELQKAYEMRYGPSVQARLIVVSDAKRAAELQRQLAANPDDFARVAMQESEDEGSASIGGLIQPIRRHLAGPEFEKIAFDLQQNQVSAVAPIGDQFAILKCEGHLPGANTPLEMVRNELTEQIREEKLREVANNLFATLQRSATIKNIYNDPQLRQQMPGVVATVNGEQVAMADLGKECLLRHGDEVLEMEISQLLLRQELKRANITVTDAEVQAEMAHAATLAGVVDPQGKPDMQAWVKAATEEQGVSYDLYVRDSVWPSAALKKLTGGSVQVTTDDLQKGFEANYGERVRCRAIVLGDMRRAQEVWSKARRDGSIEFFGKLAAEYSIEPTSKNLEGEVPPLRRNGGQPQLEDTAFALKPGEMSGIVQVADKYVILFCEGRTEPVSIRPDEVRDVLTRDIFEKKIRIAMADRFEMIRKSAKIDNYLAGTSQSPATKQAGTPARVDSAVRQTSDQR</sequence>
<evidence type="ECO:0000256" key="6">
    <source>
        <dbReference type="PROSITE-ProRule" id="PRU00278"/>
    </source>
</evidence>
<evidence type="ECO:0000256" key="7">
    <source>
        <dbReference type="SAM" id="MobiDB-lite"/>
    </source>
</evidence>
<feature type="region of interest" description="Disordered" evidence="7">
    <location>
        <begin position="608"/>
        <end position="634"/>
    </location>
</feature>
<dbReference type="Pfam" id="PF00639">
    <property type="entry name" value="Rotamase"/>
    <property type="match status" value="2"/>
</dbReference>
<dbReference type="SUPFAM" id="SSF54534">
    <property type="entry name" value="FKBP-like"/>
    <property type="match status" value="2"/>
</dbReference>
<evidence type="ECO:0000259" key="8">
    <source>
        <dbReference type="PROSITE" id="PS50198"/>
    </source>
</evidence>
<proteinExistence type="predicted"/>
<evidence type="ECO:0000313" key="10">
    <source>
        <dbReference type="Proteomes" id="UP000317429"/>
    </source>
</evidence>
<feature type="compositionally biased region" description="Polar residues" evidence="7">
    <location>
        <begin position="43"/>
        <end position="55"/>
    </location>
</feature>
<gene>
    <name evidence="9" type="primary">prsA2_1</name>
    <name evidence="9" type="ORF">Pla175_41260</name>
</gene>
<protein>
    <recommendedName>
        <fullName evidence="2">peptidylprolyl isomerase</fullName>
        <ecNumber evidence="2">5.2.1.8</ecNumber>
    </recommendedName>
</protein>
<organism evidence="9 10">
    <name type="scientific">Pirellulimonas nuda</name>
    <dbReference type="NCBI Taxonomy" id="2528009"/>
    <lineage>
        <taxon>Bacteria</taxon>
        <taxon>Pseudomonadati</taxon>
        <taxon>Planctomycetota</taxon>
        <taxon>Planctomycetia</taxon>
        <taxon>Pirellulales</taxon>
        <taxon>Lacipirellulaceae</taxon>
        <taxon>Pirellulimonas</taxon>
    </lineage>
</organism>
<dbReference type="Proteomes" id="UP000317429">
    <property type="component" value="Chromosome"/>
</dbReference>
<evidence type="ECO:0000313" key="9">
    <source>
        <dbReference type="EMBL" id="QDU90715.1"/>
    </source>
</evidence>
<dbReference type="EMBL" id="CP036291">
    <property type="protein sequence ID" value="QDU90715.1"/>
    <property type="molecule type" value="Genomic_DNA"/>
</dbReference>
<evidence type="ECO:0000256" key="2">
    <source>
        <dbReference type="ARBA" id="ARBA00013194"/>
    </source>
</evidence>
<feature type="domain" description="PpiC" evidence="8">
    <location>
        <begin position="466"/>
        <end position="559"/>
    </location>
</feature>
<evidence type="ECO:0000256" key="4">
    <source>
        <dbReference type="ARBA" id="ARBA00023110"/>
    </source>
</evidence>
<dbReference type="InterPro" id="IPR027304">
    <property type="entry name" value="Trigger_fact/SurA_dom_sf"/>
</dbReference>
<dbReference type="InterPro" id="IPR046357">
    <property type="entry name" value="PPIase_dom_sf"/>
</dbReference>
<dbReference type="PANTHER" id="PTHR47245">
    <property type="entry name" value="PEPTIDYLPROLYL ISOMERASE"/>
    <property type="match status" value="1"/>
</dbReference>
<accession>A0A518DGV7</accession>
<evidence type="ECO:0000256" key="3">
    <source>
        <dbReference type="ARBA" id="ARBA00022729"/>
    </source>
</evidence>
<dbReference type="OrthoDB" id="275776at2"/>
<dbReference type="Gene3D" id="3.10.50.40">
    <property type="match status" value="2"/>
</dbReference>
<dbReference type="InterPro" id="IPR050245">
    <property type="entry name" value="PrsA_foldase"/>
</dbReference>